<dbReference type="EMBL" id="BDEC01000004">
    <property type="protein sequence ID" value="GBD67309.1"/>
    <property type="molecule type" value="Genomic_DNA"/>
</dbReference>
<dbReference type="Proteomes" id="UP000236214">
    <property type="component" value="Unassembled WGS sequence"/>
</dbReference>
<keyword evidence="1" id="KW-0413">Isomerase</keyword>
<evidence type="ECO:0000256" key="1">
    <source>
        <dbReference type="ARBA" id="ARBA00023235"/>
    </source>
</evidence>
<evidence type="ECO:0000313" key="3">
    <source>
        <dbReference type="Proteomes" id="UP000236214"/>
    </source>
</evidence>
<dbReference type="Pfam" id="PF00121">
    <property type="entry name" value="TIM"/>
    <property type="match status" value="1"/>
</dbReference>
<dbReference type="SUPFAM" id="SSF51351">
    <property type="entry name" value="Triosephosphate isomerase (TIM)"/>
    <property type="match status" value="1"/>
</dbReference>
<dbReference type="InterPro" id="IPR013785">
    <property type="entry name" value="Aldolase_TIM"/>
</dbReference>
<reference evidence="2 3" key="1">
    <citation type="submission" date="2016-05" db="EMBL/GenBank/DDBJ databases">
        <title>Whole genome sequencing of Tetragenococcus halophilus subsp. halophilus NISL 7118.</title>
        <authorList>
            <person name="Shiwa Y."/>
            <person name="Nishimura I."/>
            <person name="Yoshikawa H."/>
            <person name="Koyama Y."/>
            <person name="Oguma T."/>
        </authorList>
    </citation>
    <scope>NUCLEOTIDE SEQUENCE [LARGE SCALE GENOMIC DNA]</scope>
    <source>
        <strain evidence="2 3">NISL 7118</strain>
    </source>
</reference>
<dbReference type="AlphaFoldDB" id="A0A2H6CQP5"/>
<proteinExistence type="predicted"/>
<accession>A0A2H6CQP5</accession>
<evidence type="ECO:0000313" key="2">
    <source>
        <dbReference type="EMBL" id="GBD67309.1"/>
    </source>
</evidence>
<organism evidence="2 3">
    <name type="scientific">Tetragenococcus halophilus subsp. halophilus</name>
    <dbReference type="NCBI Taxonomy" id="1513897"/>
    <lineage>
        <taxon>Bacteria</taxon>
        <taxon>Bacillati</taxon>
        <taxon>Bacillota</taxon>
        <taxon>Bacilli</taxon>
        <taxon>Lactobacillales</taxon>
        <taxon>Enterococcaceae</taxon>
        <taxon>Tetragenococcus</taxon>
    </lineage>
</organism>
<dbReference type="PROSITE" id="PS51440">
    <property type="entry name" value="TIM_2"/>
    <property type="match status" value="1"/>
</dbReference>
<protein>
    <recommendedName>
        <fullName evidence="4">Triosephosphate isomerase</fullName>
    </recommendedName>
</protein>
<sequence>MYGEKSSDNVRIIYGGTVSLENTNGIVEIEEIDGVLLGRFGSDPKRLAEIVEVVNKNKLDK</sequence>
<gene>
    <name evidence="2" type="ORF">TEHN7118_0115</name>
</gene>
<keyword evidence="3" id="KW-1185">Reference proteome</keyword>
<dbReference type="GO" id="GO:0004807">
    <property type="term" value="F:triose-phosphate isomerase activity"/>
    <property type="evidence" value="ECO:0007669"/>
    <property type="project" value="InterPro"/>
</dbReference>
<evidence type="ECO:0008006" key="4">
    <source>
        <dbReference type="Google" id="ProtNLM"/>
    </source>
</evidence>
<name>A0A2H6CQP5_TETHA</name>
<dbReference type="InterPro" id="IPR035990">
    <property type="entry name" value="TIM_sf"/>
</dbReference>
<dbReference type="InterPro" id="IPR000652">
    <property type="entry name" value="Triosephosphate_isomerase"/>
</dbReference>
<comment type="caution">
    <text evidence="2">The sequence shown here is derived from an EMBL/GenBank/DDBJ whole genome shotgun (WGS) entry which is preliminary data.</text>
</comment>
<dbReference type="Gene3D" id="3.20.20.70">
    <property type="entry name" value="Aldolase class I"/>
    <property type="match status" value="1"/>
</dbReference>